<dbReference type="EMBL" id="AZMM01004480">
    <property type="protein sequence ID" value="ETJ41595.1"/>
    <property type="molecule type" value="Genomic_DNA"/>
</dbReference>
<feature type="non-terminal residue" evidence="1">
    <location>
        <position position="53"/>
    </location>
</feature>
<dbReference type="AlphaFoldDB" id="W1YIM7"/>
<name>W1YIM7_9ZZZZ</name>
<sequence>MAGFLITALLLQQRNIRNAQEQFAQFLQHGQTVETQFFVINHDHHFIEESINR</sequence>
<organism evidence="1">
    <name type="scientific">human gut metagenome</name>
    <dbReference type="NCBI Taxonomy" id="408170"/>
    <lineage>
        <taxon>unclassified sequences</taxon>
        <taxon>metagenomes</taxon>
        <taxon>organismal metagenomes</taxon>
    </lineage>
</organism>
<comment type="caution">
    <text evidence="1">The sequence shown here is derived from an EMBL/GenBank/DDBJ whole genome shotgun (WGS) entry which is preliminary data.</text>
</comment>
<evidence type="ECO:0000313" key="1">
    <source>
        <dbReference type="EMBL" id="ETJ41595.1"/>
    </source>
</evidence>
<gene>
    <name evidence="1" type="ORF">Q604_UNBC04480G0001</name>
</gene>
<proteinExistence type="predicted"/>
<reference evidence="1" key="1">
    <citation type="submission" date="2013-12" db="EMBL/GenBank/DDBJ databases">
        <title>A Varibaculum cambriense genome reconstructed from a premature infant gut community with otherwise low bacterial novelty that shifts toward anaerobic metabolism during the third week of life.</title>
        <authorList>
            <person name="Brown C.T."/>
            <person name="Sharon I."/>
            <person name="Thomas B.C."/>
            <person name="Castelle C.J."/>
            <person name="Morowitz M.J."/>
            <person name="Banfield J.F."/>
        </authorList>
    </citation>
    <scope>NUCLEOTIDE SEQUENCE</scope>
</reference>
<protein>
    <submittedName>
        <fullName evidence="1">Uncharacterized protein</fullName>
    </submittedName>
</protein>
<accession>W1YIM7</accession>